<dbReference type="Pfam" id="PF20155">
    <property type="entry name" value="TMP_3"/>
    <property type="match status" value="1"/>
</dbReference>
<proteinExistence type="predicted"/>
<feature type="domain" description="Tape measure protein N-terminal" evidence="2">
    <location>
        <begin position="70"/>
        <end position="258"/>
    </location>
</feature>
<evidence type="ECO:0000313" key="3">
    <source>
        <dbReference type="EMBL" id="HAF4525734.1"/>
    </source>
</evidence>
<name>A0A747KA65_SALER</name>
<organism evidence="3">
    <name type="scientific">Salmonella enterica</name>
    <name type="common">Salmonella choleraesuis</name>
    <dbReference type="NCBI Taxonomy" id="28901"/>
    <lineage>
        <taxon>Bacteria</taxon>
        <taxon>Pseudomonadati</taxon>
        <taxon>Pseudomonadota</taxon>
        <taxon>Gammaproteobacteria</taxon>
        <taxon>Enterobacterales</taxon>
        <taxon>Enterobacteriaceae</taxon>
        <taxon>Salmonella</taxon>
    </lineage>
</organism>
<reference evidence="3" key="1">
    <citation type="journal article" date="2018" name="Genome Biol.">
        <title>SKESA: strategic k-mer extension for scrupulous assemblies.</title>
        <authorList>
            <person name="Souvorov A."/>
            <person name="Agarwala R."/>
            <person name="Lipman D.J."/>
        </authorList>
    </citation>
    <scope>NUCLEOTIDE SEQUENCE</scope>
    <source>
        <strain evidence="3">MA.AU170 KAK-R</strain>
    </source>
</reference>
<dbReference type="AlphaFoldDB" id="A0A747KA65"/>
<dbReference type="NCBIfam" id="TIGR02675">
    <property type="entry name" value="tape_meas_nterm"/>
    <property type="match status" value="1"/>
</dbReference>
<gene>
    <name evidence="3" type="ORF">G8M86_001070</name>
</gene>
<feature type="coiled-coil region" evidence="1">
    <location>
        <begin position="675"/>
        <end position="727"/>
    </location>
</feature>
<comment type="caution">
    <text evidence="3">The sequence shown here is derived from an EMBL/GenBank/DDBJ whole genome shotgun (WGS) entry which is preliminary data.</text>
</comment>
<sequence>MSEEQVGEIVYQVQMDVAQLLTAQQQVNDRLDKMDAGFNKTSRAASGADHSFASLSKTAAALSAALSASQVAAYADAWTTLNNKLANSIRTGETLVQVTQRVFDIAQETRAGLDATASLYARLERATRGYGTSIEDVSRLTTIINQAFVVSGATAEEAAGATLQLSQGLASGVVRGDEFNAVIENGNRLAVALADSFGVSTGELRNMAEQGKLTTDVVVKGLLEQGAKIGTEFANTTQTISQAAQTAGNNITKFVGESATVKSGVAVFNDVVVTLSENLDVLSTVLASVAAVMGSRYVGALTLATAEKIKSIAASRQETLAQKEAASAALIGANAVVRKASADKAAALSSVALAQAEYNVAQGSGAEALALDNLNAKKSAARMASLALAEAETVQAAAQTRAAAAAKAASVAASAAKGALALIGGPAGAAMLAASAIAYFYQRAQEARNEANELADSVNELGRKFQSMSNTELAANIAKLSGQLPELADAVEETGAAYAAAQRKVANAERELKYFSTTTEIAKRNADRLTDAQNEEAIAAYEAEKAQNRYSQTQNAINMGRATLNGTIQQGIDLLRRDGEEAGVASGLMAKLGNAINFASRAKEKFNNSSLQVTRSADADKLLDSINAENNLLSITDKRQRAVAEARQKAMAAGAQANSNQLRQIEEAAGKNYDLEQSEKDAGNATKAAAKVESQAEQAEKRRAQTLQELNDEMAVAELKAKGLNREAAQLAAVQDLGAGASLGQIQAARQQAGEIFDIQQRAADKKAALENNAVAQAEKIRSDELAQLDRQLTAGDVSVEQSQQRRAQIAADYTKKIAEASAQSVVTPQQELAGSVDPVQQLANENAKKLALIQTYEQKGVLAHDQAVALKNAADTQYEQQRLAALEQQYRAQSALSDFTMDLIDSVGQRTTNAITGIITGTQSATDALRNMAATILDQAVGALVQMGVQAMKNMLIGQSASAASVAQAAITGPAIAAAYSPAAAMVSLASFGANAAAAQAGIASTMGLTKMLSVAGARYNGGPVSANSMYRVGENGKPEIFQASNGSQYMIPGDNGRVVSNRDMQSGGGSTPVNIVINNTAAGTTVENQGYDPDTKTITLAVREVARQLRSQTGIVSRALTDSWNTTGKAQ</sequence>
<keyword evidence="1" id="KW-0175">Coiled coil</keyword>
<dbReference type="EMBL" id="DAAVGD010000001">
    <property type="protein sequence ID" value="HAF4525734.1"/>
    <property type="molecule type" value="Genomic_DNA"/>
</dbReference>
<dbReference type="InterPro" id="IPR013491">
    <property type="entry name" value="Tape_meas_N"/>
</dbReference>
<evidence type="ECO:0000259" key="2">
    <source>
        <dbReference type="Pfam" id="PF20155"/>
    </source>
</evidence>
<protein>
    <submittedName>
        <fullName evidence="3">Tape measure protein</fullName>
    </submittedName>
</protein>
<reference evidence="3" key="2">
    <citation type="submission" date="2020-02" db="EMBL/GenBank/DDBJ databases">
        <authorList>
            <consortium name="NCBI Pathogen Detection Project"/>
        </authorList>
    </citation>
    <scope>NUCLEOTIDE SEQUENCE</scope>
    <source>
        <strain evidence="3">MA.AU170 KAK-R</strain>
    </source>
</reference>
<evidence type="ECO:0000256" key="1">
    <source>
        <dbReference type="SAM" id="Coils"/>
    </source>
</evidence>
<accession>A0A747KA65</accession>